<dbReference type="GO" id="GO:0030170">
    <property type="term" value="F:pyridoxal phosphate binding"/>
    <property type="evidence" value="ECO:0007669"/>
    <property type="project" value="InterPro"/>
</dbReference>
<dbReference type="NCBIfam" id="TIGR03461">
    <property type="entry name" value="pabC_Proteo"/>
    <property type="match status" value="1"/>
</dbReference>
<dbReference type="InterPro" id="IPR043132">
    <property type="entry name" value="BCAT-like_C"/>
</dbReference>
<evidence type="ECO:0000256" key="10">
    <source>
        <dbReference type="NCBIfam" id="TIGR03461"/>
    </source>
</evidence>
<dbReference type="EMBL" id="PIPV01000002">
    <property type="protein sequence ID" value="RUO57647.1"/>
    <property type="molecule type" value="Genomic_DNA"/>
</dbReference>
<protein>
    <recommendedName>
        <fullName evidence="8 10">Aminodeoxychorismate lyase</fullName>
        <ecNumber evidence="8 10">4.1.3.38</ecNumber>
    </recommendedName>
</protein>
<dbReference type="PANTHER" id="PTHR42743">
    <property type="entry name" value="AMINO-ACID AMINOTRANSFERASE"/>
    <property type="match status" value="1"/>
</dbReference>
<proteinExistence type="inferred from homology"/>
<sequence length="262" mass="29167">MFETLYNADKGLDRGLQFGDGHFTTLVFKQGEPQLWAYHKQRLIEANKRLGIPFSDHALNAIEQAVSSACREHITGVAKIIITRGNSRQGYRLPEPCEPNWYLTTSALPPSNDKPIRVTVAETRLGEQPLLAGLKTLNRLEQVLLHQERLAVGTDDLIVCSSNGYIIEAIQGNLFWCVDGHWYTPQLTRCGVAGVARQRIIDSQLLPALKIVEASIEDISSVSDMFIANSVKGLIPVMQIRDKVINTQIPAELKTYIDETCA</sequence>
<evidence type="ECO:0000313" key="11">
    <source>
        <dbReference type="EMBL" id="RUO57647.1"/>
    </source>
</evidence>
<comment type="subunit">
    <text evidence="3">Homodimer.</text>
</comment>
<evidence type="ECO:0000313" key="12">
    <source>
        <dbReference type="Proteomes" id="UP000287330"/>
    </source>
</evidence>
<reference evidence="12" key="1">
    <citation type="journal article" date="2018" name="Front. Microbiol.">
        <title>Genome-Based Analysis Reveals the Taxonomy and Diversity of the Family Idiomarinaceae.</title>
        <authorList>
            <person name="Liu Y."/>
            <person name="Lai Q."/>
            <person name="Shao Z."/>
        </authorList>
    </citation>
    <scope>NUCLEOTIDE SEQUENCE [LARGE SCALE GENOMIC DNA]</scope>
    <source>
        <strain evidence="12">F23</strain>
    </source>
</reference>
<comment type="cofactor">
    <cofactor evidence="1">
        <name>pyridoxal 5'-phosphate</name>
        <dbReference type="ChEBI" id="CHEBI:597326"/>
    </cofactor>
</comment>
<comment type="similarity">
    <text evidence="2">Belongs to the class-IV pyridoxal-phosphate-dependent aminotransferase family.</text>
</comment>
<dbReference type="PANTHER" id="PTHR42743:SF2">
    <property type="entry name" value="AMINODEOXYCHORISMATE LYASE"/>
    <property type="match status" value="1"/>
</dbReference>
<evidence type="ECO:0000256" key="4">
    <source>
        <dbReference type="ARBA" id="ARBA00022898"/>
    </source>
</evidence>
<dbReference type="GO" id="GO:0008696">
    <property type="term" value="F:4-amino-4-deoxychorismate lyase activity"/>
    <property type="evidence" value="ECO:0007669"/>
    <property type="project" value="UniProtKB-UniRule"/>
</dbReference>
<gene>
    <name evidence="11" type="primary">pabC</name>
    <name evidence="11" type="ORF">CWE25_04045</name>
</gene>
<keyword evidence="4" id="KW-0663">Pyridoxal phosphate</keyword>
<keyword evidence="5" id="KW-0289">Folate biosynthesis</keyword>
<dbReference type="InterPro" id="IPR001544">
    <property type="entry name" value="Aminotrans_IV"/>
</dbReference>
<organism evidence="11 12">
    <name type="scientific">Idiomarina fontislapidosi</name>
    <dbReference type="NCBI Taxonomy" id="263723"/>
    <lineage>
        <taxon>Bacteria</taxon>
        <taxon>Pseudomonadati</taxon>
        <taxon>Pseudomonadota</taxon>
        <taxon>Gammaproteobacteria</taxon>
        <taxon>Alteromonadales</taxon>
        <taxon>Idiomarinaceae</taxon>
        <taxon>Idiomarina</taxon>
    </lineage>
</organism>
<evidence type="ECO:0000256" key="6">
    <source>
        <dbReference type="ARBA" id="ARBA00023239"/>
    </source>
</evidence>
<dbReference type="Gene3D" id="3.30.470.10">
    <property type="match status" value="1"/>
</dbReference>
<evidence type="ECO:0000256" key="5">
    <source>
        <dbReference type="ARBA" id="ARBA00022909"/>
    </source>
</evidence>
<dbReference type="GO" id="GO:0008153">
    <property type="term" value="P:4-aminobenzoate biosynthetic process"/>
    <property type="evidence" value="ECO:0007669"/>
    <property type="project" value="UniProtKB-UniRule"/>
</dbReference>
<keyword evidence="6 11" id="KW-0456">Lyase</keyword>
<comment type="pathway">
    <text evidence="7">Cofactor biosynthesis; tetrahydrofolate biosynthesis; 4-aminobenzoate from chorismate: step 2/2.</text>
</comment>
<accession>A0A432Y9M2</accession>
<dbReference type="Pfam" id="PF01063">
    <property type="entry name" value="Aminotran_4"/>
    <property type="match status" value="1"/>
</dbReference>
<comment type="catalytic activity">
    <reaction evidence="9">
        <text>4-amino-4-deoxychorismate = 4-aminobenzoate + pyruvate + H(+)</text>
        <dbReference type="Rhea" id="RHEA:16201"/>
        <dbReference type="ChEBI" id="CHEBI:15361"/>
        <dbReference type="ChEBI" id="CHEBI:15378"/>
        <dbReference type="ChEBI" id="CHEBI:17836"/>
        <dbReference type="ChEBI" id="CHEBI:58406"/>
        <dbReference type="EC" id="4.1.3.38"/>
    </reaction>
</comment>
<dbReference type="InterPro" id="IPR043131">
    <property type="entry name" value="BCAT-like_N"/>
</dbReference>
<dbReference type="RefSeq" id="WP_110573137.1">
    <property type="nucleotide sequence ID" value="NZ_PIPV01000002.1"/>
</dbReference>
<dbReference type="SUPFAM" id="SSF56752">
    <property type="entry name" value="D-aminoacid aminotransferase-like PLP-dependent enzymes"/>
    <property type="match status" value="1"/>
</dbReference>
<dbReference type="Gene3D" id="3.20.10.10">
    <property type="entry name" value="D-amino Acid Aminotransferase, subunit A, domain 2"/>
    <property type="match status" value="1"/>
</dbReference>
<evidence type="ECO:0000256" key="1">
    <source>
        <dbReference type="ARBA" id="ARBA00001933"/>
    </source>
</evidence>
<dbReference type="GO" id="GO:0046656">
    <property type="term" value="P:folic acid biosynthetic process"/>
    <property type="evidence" value="ECO:0007669"/>
    <property type="project" value="UniProtKB-KW"/>
</dbReference>
<dbReference type="EC" id="4.1.3.38" evidence="8 10"/>
<dbReference type="InterPro" id="IPR017824">
    <property type="entry name" value="Aminodeoxychorismate_lyase_IV"/>
</dbReference>
<keyword evidence="12" id="KW-1185">Reference proteome</keyword>
<evidence type="ECO:0000256" key="2">
    <source>
        <dbReference type="ARBA" id="ARBA00009320"/>
    </source>
</evidence>
<evidence type="ECO:0000256" key="9">
    <source>
        <dbReference type="ARBA" id="ARBA00049529"/>
    </source>
</evidence>
<evidence type="ECO:0000256" key="8">
    <source>
        <dbReference type="ARBA" id="ARBA00035676"/>
    </source>
</evidence>
<name>A0A432Y9M2_9GAMM</name>
<dbReference type="InterPro" id="IPR050571">
    <property type="entry name" value="Class-IV_PLP-Dep_Aminotrnsfr"/>
</dbReference>
<dbReference type="InterPro" id="IPR036038">
    <property type="entry name" value="Aminotransferase-like"/>
</dbReference>
<evidence type="ECO:0000256" key="3">
    <source>
        <dbReference type="ARBA" id="ARBA00011738"/>
    </source>
</evidence>
<evidence type="ECO:0000256" key="7">
    <source>
        <dbReference type="ARBA" id="ARBA00035633"/>
    </source>
</evidence>
<comment type="caution">
    <text evidence="11">The sequence shown here is derived from an EMBL/GenBank/DDBJ whole genome shotgun (WGS) entry which is preliminary data.</text>
</comment>
<dbReference type="Proteomes" id="UP000287330">
    <property type="component" value="Unassembled WGS sequence"/>
</dbReference>
<dbReference type="AlphaFoldDB" id="A0A432Y9M2"/>
<dbReference type="GO" id="GO:0005829">
    <property type="term" value="C:cytosol"/>
    <property type="evidence" value="ECO:0007669"/>
    <property type="project" value="TreeGrafter"/>
</dbReference>
<dbReference type="OrthoDB" id="9805628at2"/>